<dbReference type="PROSITE" id="PS00284">
    <property type="entry name" value="SERPIN"/>
    <property type="match status" value="1"/>
</dbReference>
<sequence length="419" mass="46621">MGFQKSLRESIVNQTDVSMSLAKHVISTEAKDGGNVVFSPVSIHVVLGLVAAGSDGSTRDQLLRYLKAKSVQQLRSQASQLVTLLLADGAAIGGPRLSFANGVWVDKSLKLKPAFKQIVENDFRSALNLADFKSKSADVRREANTWAEKKTSGLIKEVLPFGSVDSSTRLLLANAVYFKGAWKQKFDPSLTKNHDFFLLNGRSARVPFMTSYKMQHISCFDDFKVLSLPYKQGKDKRRFSMHFYLPNAKDGLPALVERVSSTSGFIKDHLPRKMVKVGDFRIPKFKINFGFEASKALRGLGLVMPFSCSEMVDSSVNVKRIYHKSFIEVNEEGTEAAAASAGRGVLCGALREEDPIDFVADHPFLFVVREDMTGVVLFVGQVLNPELHENGNGNKKRKWGKIGKNVDSKKVLKWKWQRN</sequence>
<organism evidence="4 5">
    <name type="scientific">Castilleja foliolosa</name>
    <dbReference type="NCBI Taxonomy" id="1961234"/>
    <lineage>
        <taxon>Eukaryota</taxon>
        <taxon>Viridiplantae</taxon>
        <taxon>Streptophyta</taxon>
        <taxon>Embryophyta</taxon>
        <taxon>Tracheophyta</taxon>
        <taxon>Spermatophyta</taxon>
        <taxon>Magnoliopsida</taxon>
        <taxon>eudicotyledons</taxon>
        <taxon>Gunneridae</taxon>
        <taxon>Pentapetalae</taxon>
        <taxon>asterids</taxon>
        <taxon>lamiids</taxon>
        <taxon>Lamiales</taxon>
        <taxon>Orobanchaceae</taxon>
        <taxon>Pedicularideae</taxon>
        <taxon>Castillejinae</taxon>
        <taxon>Castilleja</taxon>
    </lineage>
</organism>
<evidence type="ECO:0000259" key="3">
    <source>
        <dbReference type="SMART" id="SM00093"/>
    </source>
</evidence>
<dbReference type="AlphaFoldDB" id="A0ABD3BKR7"/>
<evidence type="ECO:0000256" key="2">
    <source>
        <dbReference type="RuleBase" id="RU000411"/>
    </source>
</evidence>
<dbReference type="InterPro" id="IPR023795">
    <property type="entry name" value="Serpin_CS"/>
</dbReference>
<dbReference type="Proteomes" id="UP001632038">
    <property type="component" value="Unassembled WGS sequence"/>
</dbReference>
<reference evidence="5" key="1">
    <citation type="journal article" date="2024" name="IScience">
        <title>Strigolactones Initiate the Formation of Haustorium-like Structures in Castilleja.</title>
        <authorList>
            <person name="Buerger M."/>
            <person name="Peterson D."/>
            <person name="Chory J."/>
        </authorList>
    </citation>
    <scope>NUCLEOTIDE SEQUENCE [LARGE SCALE GENOMIC DNA]</scope>
</reference>
<dbReference type="InterPro" id="IPR023796">
    <property type="entry name" value="Serpin_dom"/>
</dbReference>
<dbReference type="CDD" id="cd02043">
    <property type="entry name" value="serpinP_plants"/>
    <property type="match status" value="1"/>
</dbReference>
<dbReference type="InterPro" id="IPR042178">
    <property type="entry name" value="Serpin_sf_1"/>
</dbReference>
<evidence type="ECO:0000313" key="5">
    <source>
        <dbReference type="Proteomes" id="UP001632038"/>
    </source>
</evidence>
<feature type="domain" description="Serpin" evidence="3">
    <location>
        <begin position="19"/>
        <end position="385"/>
    </location>
</feature>
<dbReference type="Pfam" id="PF00079">
    <property type="entry name" value="Serpin"/>
    <property type="match status" value="1"/>
</dbReference>
<dbReference type="SUPFAM" id="SSF56574">
    <property type="entry name" value="Serpins"/>
    <property type="match status" value="1"/>
</dbReference>
<protein>
    <recommendedName>
        <fullName evidence="3">Serpin domain-containing protein</fullName>
    </recommendedName>
</protein>
<evidence type="ECO:0000313" key="4">
    <source>
        <dbReference type="EMBL" id="KAL3617809.1"/>
    </source>
</evidence>
<dbReference type="InterPro" id="IPR036186">
    <property type="entry name" value="Serpin_sf"/>
</dbReference>
<accession>A0ABD3BKR7</accession>
<dbReference type="EMBL" id="JAVIJP010000081">
    <property type="protein sequence ID" value="KAL3617809.1"/>
    <property type="molecule type" value="Genomic_DNA"/>
</dbReference>
<evidence type="ECO:0000256" key="1">
    <source>
        <dbReference type="ARBA" id="ARBA00009500"/>
    </source>
</evidence>
<name>A0ABD3BKR7_9LAMI</name>
<dbReference type="Gene3D" id="3.30.497.10">
    <property type="entry name" value="Antithrombin, subunit I, domain 2"/>
    <property type="match status" value="1"/>
</dbReference>
<dbReference type="SMART" id="SM00093">
    <property type="entry name" value="SERPIN"/>
    <property type="match status" value="1"/>
</dbReference>
<dbReference type="InterPro" id="IPR000215">
    <property type="entry name" value="Serpin_fam"/>
</dbReference>
<dbReference type="PANTHER" id="PTHR11461">
    <property type="entry name" value="SERINE PROTEASE INHIBITOR, SERPIN"/>
    <property type="match status" value="1"/>
</dbReference>
<dbReference type="PANTHER" id="PTHR11461:SF211">
    <property type="entry name" value="GH10112P-RELATED"/>
    <property type="match status" value="1"/>
</dbReference>
<dbReference type="Gene3D" id="2.30.39.10">
    <property type="entry name" value="Alpha-1-antitrypsin, domain 1"/>
    <property type="match status" value="1"/>
</dbReference>
<gene>
    <name evidence="4" type="ORF">CASFOL_038130</name>
</gene>
<proteinExistence type="inferred from homology"/>
<comment type="caution">
    <text evidence="4">The sequence shown here is derived from an EMBL/GenBank/DDBJ whole genome shotgun (WGS) entry which is preliminary data.</text>
</comment>
<keyword evidence="5" id="KW-1185">Reference proteome</keyword>
<comment type="similarity">
    <text evidence="1 2">Belongs to the serpin family.</text>
</comment>
<dbReference type="InterPro" id="IPR042185">
    <property type="entry name" value="Serpin_sf_2"/>
</dbReference>